<evidence type="ECO:0000313" key="3">
    <source>
        <dbReference type="Proteomes" id="UP001318860"/>
    </source>
</evidence>
<keyword evidence="3" id="KW-1185">Reference proteome</keyword>
<evidence type="ECO:0000259" key="1">
    <source>
        <dbReference type="Pfam" id="PF14303"/>
    </source>
</evidence>
<protein>
    <recommendedName>
        <fullName evidence="1">No apical meristem-associated C-terminal domain-containing protein</fullName>
    </recommendedName>
</protein>
<gene>
    <name evidence="2" type="ORF">DH2020_016170</name>
</gene>
<feature type="domain" description="No apical meristem-associated C-terminal" evidence="1">
    <location>
        <begin position="84"/>
        <end position="192"/>
    </location>
</feature>
<dbReference type="Proteomes" id="UP001318860">
    <property type="component" value="Unassembled WGS sequence"/>
</dbReference>
<dbReference type="PANTHER" id="PTHR45125:SF36">
    <property type="entry name" value="BNAC01G27460D PROTEIN"/>
    <property type="match status" value="1"/>
</dbReference>
<sequence>MASSRNSSYTLDEDRHLCHVYVDISQDSEIRVYQKREQFWNRVTEAYNANKPNSSVPDRTLRSIESRMQTILSTISKFKGCVQQVEYSKPSGYSEQDIGMKKSKLKRKKDEDMSNVLNMIREENQKLRDLLESSATKKDRDIQVLMQNVVAQKQNAEAKKRLAEVTQWEGDNKILMIDLDTISDPNRREYFQK</sequence>
<evidence type="ECO:0000313" key="2">
    <source>
        <dbReference type="EMBL" id="KAK6151238.1"/>
    </source>
</evidence>
<organism evidence="2 3">
    <name type="scientific">Rehmannia glutinosa</name>
    <name type="common">Chinese foxglove</name>
    <dbReference type="NCBI Taxonomy" id="99300"/>
    <lineage>
        <taxon>Eukaryota</taxon>
        <taxon>Viridiplantae</taxon>
        <taxon>Streptophyta</taxon>
        <taxon>Embryophyta</taxon>
        <taxon>Tracheophyta</taxon>
        <taxon>Spermatophyta</taxon>
        <taxon>Magnoliopsida</taxon>
        <taxon>eudicotyledons</taxon>
        <taxon>Gunneridae</taxon>
        <taxon>Pentapetalae</taxon>
        <taxon>asterids</taxon>
        <taxon>lamiids</taxon>
        <taxon>Lamiales</taxon>
        <taxon>Orobanchaceae</taxon>
        <taxon>Rehmannieae</taxon>
        <taxon>Rehmannia</taxon>
    </lineage>
</organism>
<name>A0ABR0WUQ9_REHGL</name>
<accession>A0ABR0WUQ9</accession>
<dbReference type="PANTHER" id="PTHR45125">
    <property type="entry name" value="F21J9.4-RELATED"/>
    <property type="match status" value="1"/>
</dbReference>
<dbReference type="EMBL" id="JABTTQ020000008">
    <property type="protein sequence ID" value="KAK6151238.1"/>
    <property type="molecule type" value="Genomic_DNA"/>
</dbReference>
<proteinExistence type="predicted"/>
<dbReference type="InterPro" id="IPR029466">
    <property type="entry name" value="NAM-associated_C"/>
</dbReference>
<dbReference type="Pfam" id="PF14303">
    <property type="entry name" value="NAM-associated"/>
    <property type="match status" value="1"/>
</dbReference>
<reference evidence="2 3" key="1">
    <citation type="journal article" date="2021" name="Comput. Struct. Biotechnol. J.">
        <title>De novo genome assembly of the potent medicinal plant Rehmannia glutinosa using nanopore technology.</title>
        <authorList>
            <person name="Ma L."/>
            <person name="Dong C."/>
            <person name="Song C."/>
            <person name="Wang X."/>
            <person name="Zheng X."/>
            <person name="Niu Y."/>
            <person name="Chen S."/>
            <person name="Feng W."/>
        </authorList>
    </citation>
    <scope>NUCLEOTIDE SEQUENCE [LARGE SCALE GENOMIC DNA]</scope>
    <source>
        <strain evidence="2">DH-2019</strain>
    </source>
</reference>
<comment type="caution">
    <text evidence="2">The sequence shown here is derived from an EMBL/GenBank/DDBJ whole genome shotgun (WGS) entry which is preliminary data.</text>
</comment>